<accession>A0A075A2H8</accession>
<organism evidence="2 3">
    <name type="scientific">Opisthorchis viverrini</name>
    <name type="common">Southeast Asian liver fluke</name>
    <dbReference type="NCBI Taxonomy" id="6198"/>
    <lineage>
        <taxon>Eukaryota</taxon>
        <taxon>Metazoa</taxon>
        <taxon>Spiralia</taxon>
        <taxon>Lophotrochozoa</taxon>
        <taxon>Platyhelminthes</taxon>
        <taxon>Trematoda</taxon>
        <taxon>Digenea</taxon>
        <taxon>Opisthorchiida</taxon>
        <taxon>Opisthorchiata</taxon>
        <taxon>Opisthorchiidae</taxon>
        <taxon>Opisthorchis</taxon>
    </lineage>
</organism>
<dbReference type="CTD" id="20324293"/>
<protein>
    <recommendedName>
        <fullName evidence="1">Copine C-terminal domain-containing protein</fullName>
    </recommendedName>
</protein>
<dbReference type="GO" id="GO:0005544">
    <property type="term" value="F:calcium-dependent phospholipid binding"/>
    <property type="evidence" value="ECO:0007669"/>
    <property type="project" value="InterPro"/>
</dbReference>
<dbReference type="GeneID" id="20324293"/>
<dbReference type="Proteomes" id="UP000054324">
    <property type="component" value="Unassembled WGS sequence"/>
</dbReference>
<dbReference type="KEGG" id="ovi:T265_10125"/>
<feature type="domain" description="Copine C-terminal" evidence="1">
    <location>
        <begin position="34"/>
        <end position="177"/>
    </location>
</feature>
<gene>
    <name evidence="2" type="ORF">T265_10125</name>
</gene>
<proteinExistence type="predicted"/>
<dbReference type="SUPFAM" id="SSF53300">
    <property type="entry name" value="vWA-like"/>
    <property type="match status" value="1"/>
</dbReference>
<name>A0A075A2H8_OPIVI</name>
<dbReference type="PANTHER" id="PTHR10857">
    <property type="entry name" value="COPINE"/>
    <property type="match status" value="1"/>
</dbReference>
<dbReference type="Pfam" id="PF07002">
    <property type="entry name" value="Copine"/>
    <property type="match status" value="1"/>
</dbReference>
<dbReference type="AlphaFoldDB" id="A0A075A2H8"/>
<evidence type="ECO:0000313" key="3">
    <source>
        <dbReference type="Proteomes" id="UP000054324"/>
    </source>
</evidence>
<reference evidence="2 3" key="1">
    <citation type="submission" date="2013-11" db="EMBL/GenBank/DDBJ databases">
        <title>Opisthorchis viverrini - life in the bile duct.</title>
        <authorList>
            <person name="Young N.D."/>
            <person name="Nagarajan N."/>
            <person name="Lin S.J."/>
            <person name="Korhonen P.K."/>
            <person name="Jex A.R."/>
            <person name="Hall R.S."/>
            <person name="Safavi-Hemami H."/>
            <person name="Kaewkong W."/>
            <person name="Bertrand D."/>
            <person name="Gao S."/>
            <person name="Seet Q."/>
            <person name="Wongkham S."/>
            <person name="Teh B.T."/>
            <person name="Wongkham C."/>
            <person name="Intapan P.M."/>
            <person name="Maleewong W."/>
            <person name="Yang X."/>
            <person name="Hu M."/>
            <person name="Wang Z."/>
            <person name="Hofmann A."/>
            <person name="Sternberg P.W."/>
            <person name="Tan P."/>
            <person name="Wang J."/>
            <person name="Gasser R.B."/>
        </authorList>
    </citation>
    <scope>NUCLEOTIDE SEQUENCE [LARGE SCALE GENOMIC DNA]</scope>
</reference>
<dbReference type="GO" id="GO:0071277">
    <property type="term" value="P:cellular response to calcium ion"/>
    <property type="evidence" value="ECO:0007669"/>
    <property type="project" value="TreeGrafter"/>
</dbReference>
<keyword evidence="3" id="KW-1185">Reference proteome</keyword>
<dbReference type="GO" id="GO:0005886">
    <property type="term" value="C:plasma membrane"/>
    <property type="evidence" value="ECO:0007669"/>
    <property type="project" value="TreeGrafter"/>
</dbReference>
<dbReference type="EMBL" id="KL596956">
    <property type="protein sequence ID" value="KER21589.1"/>
    <property type="molecule type" value="Genomic_DNA"/>
</dbReference>
<dbReference type="OrthoDB" id="5855668at2759"/>
<dbReference type="InterPro" id="IPR045052">
    <property type="entry name" value="Copine"/>
</dbReference>
<dbReference type="PANTHER" id="PTHR10857:SF106">
    <property type="entry name" value="C2 DOMAIN-CONTAINING PROTEIN"/>
    <property type="match status" value="1"/>
</dbReference>
<evidence type="ECO:0000313" key="2">
    <source>
        <dbReference type="EMBL" id="KER21589.1"/>
    </source>
</evidence>
<dbReference type="STRING" id="6198.A0A075A2H8"/>
<evidence type="ECO:0000259" key="1">
    <source>
        <dbReference type="Pfam" id="PF07002"/>
    </source>
</evidence>
<dbReference type="InterPro" id="IPR036465">
    <property type="entry name" value="vWFA_dom_sf"/>
</dbReference>
<dbReference type="InterPro" id="IPR010734">
    <property type="entry name" value="Copine_C"/>
</dbReference>
<dbReference type="RefSeq" id="XP_009174665.1">
    <property type="nucleotide sequence ID" value="XM_009176401.1"/>
</dbReference>
<sequence length="314" mass="34906">MPLTTSINVVIGVDLSNHISSKQMPASRQIEVAQSCNEYSVAIQAVMEILQEYDSDQLFPAYGFGSRLSSGGKLCHKYPLSGDENNYFCKGMAGVLEAYRRSFEALHLSGPICFSPIIRDVSDTARRNKDTENYYVLLILTNGTVDDWIETKKAVIETSFLPISIIVIGIGGGKFADDIVVVFEEKGTQVFFDELNKVIPLFGMHFAPTKCKPTLVDVQSLNTLLTIQGEALEVVERLKSLGGCICFDCGVTDEVNARICKTRVAFANFRHLNLKRRVYEDTVRAVLLYGCESLPVRAPELKRLQVFDNRCLGP</sequence>